<protein>
    <recommendedName>
        <fullName evidence="3">PEGA domain-containing protein</fullName>
    </recommendedName>
</protein>
<evidence type="ECO:0008006" key="3">
    <source>
        <dbReference type="Google" id="ProtNLM"/>
    </source>
</evidence>
<organism evidence="1 2">
    <name type="scientific">Sanguibacteroides justesenii</name>
    <dbReference type="NCBI Taxonomy" id="1547597"/>
    <lineage>
        <taxon>Bacteria</taxon>
        <taxon>Pseudomonadati</taxon>
        <taxon>Bacteroidota</taxon>
        <taxon>Bacteroidia</taxon>
        <taxon>Bacteroidales</taxon>
        <taxon>Porphyromonadaceae</taxon>
        <taxon>Sanguibacteroides</taxon>
    </lineage>
</organism>
<evidence type="ECO:0000313" key="2">
    <source>
        <dbReference type="Proteomes" id="UP000031937"/>
    </source>
</evidence>
<accession>A0AB34R1W5</accession>
<name>A0AB34R1W5_9PORP</name>
<dbReference type="Proteomes" id="UP000031937">
    <property type="component" value="Unassembled WGS sequence"/>
</dbReference>
<evidence type="ECO:0000313" key="1">
    <source>
        <dbReference type="EMBL" id="KIO43738.1"/>
    </source>
</evidence>
<dbReference type="AlphaFoldDB" id="A0AB34R1W5"/>
<dbReference type="EMBL" id="JPIT01000031">
    <property type="protein sequence ID" value="KIO43738.1"/>
    <property type="molecule type" value="Genomic_DNA"/>
</dbReference>
<proteinExistence type="predicted"/>
<comment type="caution">
    <text evidence="1">The sequence shown here is derived from an EMBL/GenBank/DDBJ whole genome shotgun (WGS) entry which is preliminary data.</text>
</comment>
<gene>
    <name evidence="1" type="ORF">IE90_11540</name>
</gene>
<sequence length="219" mass="25497">MFWLATANISAQLIVLKAGPNYNIPVTIRRIAVTVTDAQRTSDKRLHSPATEVWLTIDGEKHKCKFDKYNSKYDIDYIPDSMVIEVKHPGYKPAKYNFYKKLYTDSSQPLLGIFQIYMTKEGDTVNYINTLNNKIEISINNKITAFKMDTYRKPGKFDTSSNTIAILSQMPEINIKPGKEEWEYELYYNGAYIRNIIINGNSGNYEYEIYKLRKRKRSN</sequence>
<reference evidence="1 2" key="1">
    <citation type="submission" date="2014-07" db="EMBL/GenBank/DDBJ databases">
        <title>Porphyromonadaceae bacterium OUH 334697 = ATCC BAA-2682 = DSM 28341 draft genome.</title>
        <authorList>
            <person name="Sydenham T.V."/>
            <person name="Hasman H."/>
            <person name="Justesen U.S."/>
        </authorList>
    </citation>
    <scope>NUCLEOTIDE SEQUENCE [LARGE SCALE GENOMIC DNA]</scope>
    <source>
        <strain evidence="1 2">OUH 334697</strain>
    </source>
</reference>